<dbReference type="Proteomes" id="UP001221328">
    <property type="component" value="Unassembled WGS sequence"/>
</dbReference>
<comment type="caution">
    <text evidence="7">The sequence shown here is derived from an EMBL/GenBank/DDBJ whole genome shotgun (WGS) entry which is preliminary data.</text>
</comment>
<feature type="domain" description="Erythromycin biosynthesis protein CIII-like C-terminal" evidence="5">
    <location>
        <begin position="283"/>
        <end position="426"/>
    </location>
</feature>
<dbReference type="SUPFAM" id="SSF53756">
    <property type="entry name" value="UDP-Glycosyltransferase/glycogen phosphorylase"/>
    <property type="match status" value="1"/>
</dbReference>
<reference evidence="7 8" key="1">
    <citation type="journal article" date="2015" name="Int. J. Syst. Evol. Microbiol.">
        <title>Streptomyces gilvifuscus sp. nov., an actinomycete that produces antibacterial compounds isolated from soil.</title>
        <authorList>
            <person name="Nguyen T.M."/>
            <person name="Kim J."/>
        </authorList>
    </citation>
    <scope>NUCLEOTIDE SEQUENCE [LARGE SCALE GENOMIC DNA]</scope>
    <source>
        <strain evidence="7 8">T113</strain>
    </source>
</reference>
<name>A0ABT5G474_9ACTN</name>
<dbReference type="InterPro" id="IPR048284">
    <property type="entry name" value="EryCIII-like_N"/>
</dbReference>
<comment type="similarity">
    <text evidence="1">Belongs to the glycosyltransferase 28 family.</text>
</comment>
<keyword evidence="2" id="KW-0328">Glycosyltransferase</keyword>
<keyword evidence="3" id="KW-0808">Transferase</keyword>
<accession>A0ABT5G474</accession>
<dbReference type="Pfam" id="PF21036">
    <property type="entry name" value="EryCIII-like_N"/>
    <property type="match status" value="1"/>
</dbReference>
<proteinExistence type="inferred from homology"/>
<dbReference type="PANTHER" id="PTHR48050:SF13">
    <property type="entry name" value="STEROL 3-BETA-GLUCOSYLTRANSFERASE UGT80A2"/>
    <property type="match status" value="1"/>
</dbReference>
<evidence type="ECO:0000313" key="8">
    <source>
        <dbReference type="Proteomes" id="UP001221328"/>
    </source>
</evidence>
<feature type="region of interest" description="Disordered" evidence="4">
    <location>
        <begin position="54"/>
        <end position="77"/>
    </location>
</feature>
<dbReference type="InterPro" id="IPR050426">
    <property type="entry name" value="Glycosyltransferase_28"/>
</dbReference>
<evidence type="ECO:0000259" key="6">
    <source>
        <dbReference type="Pfam" id="PF21036"/>
    </source>
</evidence>
<dbReference type="InterPro" id="IPR010610">
    <property type="entry name" value="EryCIII-like_C"/>
</dbReference>
<dbReference type="EMBL" id="JAQOSK010000016">
    <property type="protein sequence ID" value="MDC2959411.1"/>
    <property type="molecule type" value="Genomic_DNA"/>
</dbReference>
<evidence type="ECO:0000256" key="3">
    <source>
        <dbReference type="ARBA" id="ARBA00022679"/>
    </source>
</evidence>
<evidence type="ECO:0000256" key="4">
    <source>
        <dbReference type="SAM" id="MobiDB-lite"/>
    </source>
</evidence>
<gene>
    <name evidence="7" type="ORF">PO587_33775</name>
</gene>
<sequence>MRVLVVPFPWKAHVFNLVPLAWSLRTAGHEVRVACWPDLLEAVTSAGLTAVPVGPGETAQVRTQRDRRQSSDRAAAARRAPQQGLEALFDPRAGRERLGWEQVRRVVEDLVLPQARRSNDSMMEDLIAAARAWRPDLVLWGAKAFAGAVAAEAVGAAHARVLYSVDVYTRMREDFLNARAGRPPGQRPDALRDWLEGWAGRFGVEFSEDLVGGQFTIAPLPGAFRPDARADTLPVQFVPYNGPAVVPGWLAAAPAAPRVLMTFGDSVDDAQARLPLPVERLQQILRAVADVEMELVLALPPDARREVGQVPANTRLVDSVPLAEVLPTCAAVVHHGGTWSFGCALRHGVPQLLISRAFDAPLKFACLQASGAGLAMTPDQADGPAVRAALLRLLGDPALRANAAALGKEMLAMPSPNDLAHTLQDLAAARRAGPVPAGR</sequence>
<feature type="domain" description="Erythromycin biosynthesis protein CIII-like N-terminal" evidence="6">
    <location>
        <begin position="22"/>
        <end position="264"/>
    </location>
</feature>
<evidence type="ECO:0000313" key="7">
    <source>
        <dbReference type="EMBL" id="MDC2959411.1"/>
    </source>
</evidence>
<dbReference type="Gene3D" id="3.40.50.2000">
    <property type="entry name" value="Glycogen Phosphorylase B"/>
    <property type="match status" value="2"/>
</dbReference>
<evidence type="ECO:0000256" key="1">
    <source>
        <dbReference type="ARBA" id="ARBA00006962"/>
    </source>
</evidence>
<dbReference type="InterPro" id="IPR002213">
    <property type="entry name" value="UDP_glucos_trans"/>
</dbReference>
<dbReference type="PANTHER" id="PTHR48050">
    <property type="entry name" value="STEROL 3-BETA-GLUCOSYLTRANSFERASE"/>
    <property type="match status" value="1"/>
</dbReference>
<dbReference type="RefSeq" id="WP_272177831.1">
    <property type="nucleotide sequence ID" value="NZ_JAQOSK010000016.1"/>
</dbReference>
<evidence type="ECO:0000259" key="5">
    <source>
        <dbReference type="Pfam" id="PF06722"/>
    </source>
</evidence>
<evidence type="ECO:0000256" key="2">
    <source>
        <dbReference type="ARBA" id="ARBA00022676"/>
    </source>
</evidence>
<dbReference type="CDD" id="cd03784">
    <property type="entry name" value="GT1_Gtf-like"/>
    <property type="match status" value="1"/>
</dbReference>
<protein>
    <submittedName>
        <fullName evidence="7">DUF1205 domain-containing protein</fullName>
    </submittedName>
</protein>
<organism evidence="7 8">
    <name type="scientific">Streptomyces gilvifuscus</name>
    <dbReference type="NCBI Taxonomy" id="1550617"/>
    <lineage>
        <taxon>Bacteria</taxon>
        <taxon>Bacillati</taxon>
        <taxon>Actinomycetota</taxon>
        <taxon>Actinomycetes</taxon>
        <taxon>Kitasatosporales</taxon>
        <taxon>Streptomycetaceae</taxon>
        <taxon>Streptomyces</taxon>
    </lineage>
</organism>
<dbReference type="Pfam" id="PF06722">
    <property type="entry name" value="EryCIII-like_C"/>
    <property type="match status" value="1"/>
</dbReference>
<keyword evidence="8" id="KW-1185">Reference proteome</keyword>